<comment type="similarity">
    <text evidence="5">Belongs to the GST superfamily. DHAR family.</text>
</comment>
<dbReference type="InterPro" id="IPR036282">
    <property type="entry name" value="Glutathione-S-Trfase_C_sf"/>
</dbReference>
<dbReference type="PANTHER" id="PTHR44420:SF2">
    <property type="entry name" value="GLUTATHIONE S-TRANSFERASE DHAR2-RELATED"/>
    <property type="match status" value="1"/>
</dbReference>
<keyword evidence="3" id="KW-0808">Transferase</keyword>
<accession>A0ABP1FMX3</accession>
<dbReference type="EC" id="1.8.5.1" evidence="1"/>
<evidence type="ECO:0000259" key="8">
    <source>
        <dbReference type="PROSITE" id="PS50405"/>
    </source>
</evidence>
<dbReference type="InterPro" id="IPR004045">
    <property type="entry name" value="Glutathione_S-Trfase_N"/>
</dbReference>
<dbReference type="SFLD" id="SFLDG00358">
    <property type="entry name" value="Main_(cytGST)"/>
    <property type="match status" value="1"/>
</dbReference>
<dbReference type="CDD" id="cd00570">
    <property type="entry name" value="GST_N_family"/>
    <property type="match status" value="1"/>
</dbReference>
<evidence type="ECO:0000313" key="9">
    <source>
        <dbReference type="EMBL" id="CAL5221318.1"/>
    </source>
</evidence>
<evidence type="ECO:0000313" key="10">
    <source>
        <dbReference type="Proteomes" id="UP001497392"/>
    </source>
</evidence>
<keyword evidence="4" id="KW-0560">Oxidoreductase</keyword>
<dbReference type="InterPro" id="IPR010987">
    <property type="entry name" value="Glutathione-S-Trfase_C-like"/>
</dbReference>
<dbReference type="PANTHER" id="PTHR44420">
    <property type="entry name" value="GLUTATHIONE S-TRANSFERASE DHAR2-RELATED"/>
    <property type="match status" value="1"/>
</dbReference>
<dbReference type="Pfam" id="PF13410">
    <property type="entry name" value="GST_C_2"/>
    <property type="match status" value="1"/>
</dbReference>
<organism evidence="9 10">
    <name type="scientific">Coccomyxa viridis</name>
    <dbReference type="NCBI Taxonomy" id="1274662"/>
    <lineage>
        <taxon>Eukaryota</taxon>
        <taxon>Viridiplantae</taxon>
        <taxon>Chlorophyta</taxon>
        <taxon>core chlorophytes</taxon>
        <taxon>Trebouxiophyceae</taxon>
        <taxon>Trebouxiophyceae incertae sedis</taxon>
        <taxon>Coccomyxaceae</taxon>
        <taxon>Coccomyxa</taxon>
    </lineage>
</organism>
<feature type="domain" description="GST N-terminal" evidence="7">
    <location>
        <begin position="13"/>
        <end position="93"/>
    </location>
</feature>
<evidence type="ECO:0000256" key="5">
    <source>
        <dbReference type="ARBA" id="ARBA00024194"/>
    </source>
</evidence>
<evidence type="ECO:0000256" key="4">
    <source>
        <dbReference type="ARBA" id="ARBA00023002"/>
    </source>
</evidence>
<evidence type="ECO:0000256" key="2">
    <source>
        <dbReference type="ARBA" id="ARBA00022575"/>
    </source>
</evidence>
<dbReference type="Gene3D" id="3.40.30.10">
    <property type="entry name" value="Glutaredoxin"/>
    <property type="match status" value="1"/>
</dbReference>
<evidence type="ECO:0000256" key="6">
    <source>
        <dbReference type="ARBA" id="ARBA00049544"/>
    </source>
</evidence>
<evidence type="ECO:0000259" key="7">
    <source>
        <dbReference type="PROSITE" id="PS50404"/>
    </source>
</evidence>
<gene>
    <name evidence="9" type="primary">g3490</name>
    <name evidence="9" type="ORF">VP750_LOCUS2977</name>
</gene>
<dbReference type="SUPFAM" id="SSF52833">
    <property type="entry name" value="Thioredoxin-like"/>
    <property type="match status" value="1"/>
</dbReference>
<name>A0ABP1FMX3_9CHLO</name>
<dbReference type="InterPro" id="IPR040079">
    <property type="entry name" value="Glutathione_S-Trfase"/>
</dbReference>
<dbReference type="InterPro" id="IPR036249">
    <property type="entry name" value="Thioredoxin-like_sf"/>
</dbReference>
<dbReference type="Gene3D" id="1.20.1050.10">
    <property type="match status" value="1"/>
</dbReference>
<dbReference type="Proteomes" id="UP001497392">
    <property type="component" value="Unassembled WGS sequence"/>
</dbReference>
<proteinExistence type="inferred from homology"/>
<dbReference type="PROSITE" id="PS50404">
    <property type="entry name" value="GST_NTER"/>
    <property type="match status" value="1"/>
</dbReference>
<sequence>MAAGPLIEIYVKGTPATQERGDCPFCHRALLTLAEKHVPYKEEYIDFADKPKWLFDISPKGAVPVMKDLENDKWIADSGDIVDYLEDKFPEVPLGKQDARPHVAQKLFPSFVAALKADGAEFKEKEEALVGSLTEIDEYMQNHKAYLGGDRPNAVDCMIAPRLYHIQVAMKELKGWEIPSNLTNLHEYITRMQSRDSWKQTYYSPDKVLAGWKAHLAS</sequence>
<feature type="domain" description="GST C-terminal" evidence="8">
    <location>
        <begin position="71"/>
        <end position="218"/>
    </location>
</feature>
<keyword evidence="2" id="KW-0216">Detoxification</keyword>
<dbReference type="SFLD" id="SFLDS00019">
    <property type="entry name" value="Glutathione_Transferase_(cytos"/>
    <property type="match status" value="1"/>
</dbReference>
<protein>
    <recommendedName>
        <fullName evidence="1">glutathione dehydrogenase (ascorbate)</fullName>
        <ecNumber evidence="1">1.8.5.1</ecNumber>
    </recommendedName>
</protein>
<evidence type="ECO:0000256" key="1">
    <source>
        <dbReference type="ARBA" id="ARBA00012436"/>
    </source>
</evidence>
<dbReference type="PROSITE" id="PS50405">
    <property type="entry name" value="GST_CTER"/>
    <property type="match status" value="1"/>
</dbReference>
<dbReference type="EMBL" id="CAXHTA020000005">
    <property type="protein sequence ID" value="CAL5221318.1"/>
    <property type="molecule type" value="Genomic_DNA"/>
</dbReference>
<keyword evidence="10" id="KW-1185">Reference proteome</keyword>
<dbReference type="SUPFAM" id="SSF47616">
    <property type="entry name" value="GST C-terminal domain-like"/>
    <property type="match status" value="1"/>
</dbReference>
<dbReference type="InterPro" id="IPR044627">
    <property type="entry name" value="DHAR1/2/3/4"/>
</dbReference>
<comment type="catalytic activity">
    <reaction evidence="6">
        <text>L-dehydroascorbate + 2 glutathione = glutathione disulfide + L-ascorbate</text>
        <dbReference type="Rhea" id="RHEA:24424"/>
        <dbReference type="ChEBI" id="CHEBI:38290"/>
        <dbReference type="ChEBI" id="CHEBI:57925"/>
        <dbReference type="ChEBI" id="CHEBI:58297"/>
        <dbReference type="ChEBI" id="CHEBI:58539"/>
        <dbReference type="EC" id="1.8.5.1"/>
    </reaction>
</comment>
<dbReference type="Pfam" id="PF13409">
    <property type="entry name" value="GST_N_2"/>
    <property type="match status" value="1"/>
</dbReference>
<reference evidence="9 10" key="1">
    <citation type="submission" date="2024-06" db="EMBL/GenBank/DDBJ databases">
        <authorList>
            <person name="Kraege A."/>
            <person name="Thomma B."/>
        </authorList>
    </citation>
    <scope>NUCLEOTIDE SEQUENCE [LARGE SCALE GENOMIC DNA]</scope>
</reference>
<comment type="caution">
    <text evidence="9">The sequence shown here is derived from an EMBL/GenBank/DDBJ whole genome shotgun (WGS) entry which is preliminary data.</text>
</comment>
<evidence type="ECO:0000256" key="3">
    <source>
        <dbReference type="ARBA" id="ARBA00022679"/>
    </source>
</evidence>